<keyword evidence="1" id="KW-0597">Phosphoprotein</keyword>
<comment type="caution">
    <text evidence="3">The sequence shown here is derived from an EMBL/GenBank/DDBJ whole genome shotgun (WGS) entry which is preliminary data.</text>
</comment>
<dbReference type="PANTHER" id="PTHR44520:SF2">
    <property type="entry name" value="RESPONSE REGULATOR RCP1"/>
    <property type="match status" value="1"/>
</dbReference>
<dbReference type="GO" id="GO:0000160">
    <property type="term" value="P:phosphorelay signal transduction system"/>
    <property type="evidence" value="ECO:0007669"/>
    <property type="project" value="InterPro"/>
</dbReference>
<dbReference type="InterPro" id="IPR011006">
    <property type="entry name" value="CheY-like_superfamily"/>
</dbReference>
<dbReference type="InterPro" id="IPR052893">
    <property type="entry name" value="TCS_response_regulator"/>
</dbReference>
<dbReference type="PROSITE" id="PS50110">
    <property type="entry name" value="RESPONSE_REGULATORY"/>
    <property type="match status" value="1"/>
</dbReference>
<organism evidence="3 4">
    <name type="scientific">Mariprofundus micogutta</name>
    <dbReference type="NCBI Taxonomy" id="1921010"/>
    <lineage>
        <taxon>Bacteria</taxon>
        <taxon>Pseudomonadati</taxon>
        <taxon>Pseudomonadota</taxon>
        <taxon>Candidatius Mariprofundia</taxon>
        <taxon>Mariprofundales</taxon>
        <taxon>Mariprofundaceae</taxon>
        <taxon>Mariprofundus</taxon>
    </lineage>
</organism>
<protein>
    <submittedName>
        <fullName evidence="3">Response regulator rcp1</fullName>
    </submittedName>
</protein>
<proteinExistence type="predicted"/>
<dbReference type="SMART" id="SM00448">
    <property type="entry name" value="REC"/>
    <property type="match status" value="1"/>
</dbReference>
<evidence type="ECO:0000256" key="1">
    <source>
        <dbReference type="PROSITE-ProRule" id="PRU00169"/>
    </source>
</evidence>
<dbReference type="Gene3D" id="3.40.50.2300">
    <property type="match status" value="1"/>
</dbReference>
<feature type="modified residue" description="4-aspartylphosphate" evidence="1">
    <location>
        <position position="70"/>
    </location>
</feature>
<dbReference type="STRING" id="1921010.MMIC_P1656"/>
<gene>
    <name evidence="3" type="ORF">MMIC_P1656</name>
</gene>
<sequence length="149" mass="16771">MTMENFERVTIVLAEDDEGHARLTEKNLERAGIRNKIHKCITGSAVIDYICGEGEFAGKPHISDTLILLDLNMPIMDGYQVLEKLKSNEKTKQIPIIVLTTTDDKREIKRCYELGCNIYITKPVDYIGFSNAVRELGLFLSVVKIPNGV</sequence>
<dbReference type="EMBL" id="BDFD01000014">
    <property type="protein sequence ID" value="GAV20683.1"/>
    <property type="molecule type" value="Genomic_DNA"/>
</dbReference>
<dbReference type="Pfam" id="PF00072">
    <property type="entry name" value="Response_reg"/>
    <property type="match status" value="1"/>
</dbReference>
<name>A0A1L8CP71_9PROT</name>
<dbReference type="Proteomes" id="UP000231632">
    <property type="component" value="Unassembled WGS sequence"/>
</dbReference>
<accession>A0A1L8CP71</accession>
<dbReference type="AlphaFoldDB" id="A0A1L8CP71"/>
<evidence type="ECO:0000313" key="3">
    <source>
        <dbReference type="EMBL" id="GAV20683.1"/>
    </source>
</evidence>
<dbReference type="InterPro" id="IPR001789">
    <property type="entry name" value="Sig_transdc_resp-reg_receiver"/>
</dbReference>
<dbReference type="SUPFAM" id="SSF52172">
    <property type="entry name" value="CheY-like"/>
    <property type="match status" value="1"/>
</dbReference>
<evidence type="ECO:0000259" key="2">
    <source>
        <dbReference type="PROSITE" id="PS50110"/>
    </source>
</evidence>
<dbReference type="PANTHER" id="PTHR44520">
    <property type="entry name" value="RESPONSE REGULATOR RCP1-RELATED"/>
    <property type="match status" value="1"/>
</dbReference>
<reference evidence="3 4" key="1">
    <citation type="journal article" date="2017" name="Arch. Microbiol.">
        <title>Mariprofundus micogutta sp. nov., a novel iron-oxidizing zetaproteobacterium isolated from a deep-sea hydrothermal field at the Bayonnaise knoll of the Izu-Ogasawara arc, and a description of Mariprofundales ord. nov. and Zetaproteobacteria classis nov.</title>
        <authorList>
            <person name="Makita H."/>
            <person name="Tanaka E."/>
            <person name="Mitsunobu S."/>
            <person name="Miyazaki M."/>
            <person name="Nunoura T."/>
            <person name="Uematsu K."/>
            <person name="Takaki Y."/>
            <person name="Nishi S."/>
            <person name="Shimamura S."/>
            <person name="Takai K."/>
        </authorList>
    </citation>
    <scope>NUCLEOTIDE SEQUENCE [LARGE SCALE GENOMIC DNA]</scope>
    <source>
        <strain evidence="3 4">ET2</strain>
    </source>
</reference>
<dbReference type="CDD" id="cd17557">
    <property type="entry name" value="REC_Rcp-like"/>
    <property type="match status" value="1"/>
</dbReference>
<keyword evidence="4" id="KW-1185">Reference proteome</keyword>
<evidence type="ECO:0000313" key="4">
    <source>
        <dbReference type="Proteomes" id="UP000231632"/>
    </source>
</evidence>
<feature type="domain" description="Response regulatory" evidence="2">
    <location>
        <begin position="10"/>
        <end position="137"/>
    </location>
</feature>